<protein>
    <recommendedName>
        <fullName evidence="3">Integral membrane protein</fullName>
    </recommendedName>
</protein>
<evidence type="ECO:0000313" key="1">
    <source>
        <dbReference type="EMBL" id="MFC3909436.1"/>
    </source>
</evidence>
<dbReference type="EMBL" id="JBHSAB010000023">
    <property type="protein sequence ID" value="MFC3909436.1"/>
    <property type="molecule type" value="Genomic_DNA"/>
</dbReference>
<keyword evidence="2" id="KW-1185">Reference proteome</keyword>
<name>A0ABV8CHD9_9GAMM</name>
<dbReference type="Proteomes" id="UP001595758">
    <property type="component" value="Unassembled WGS sequence"/>
</dbReference>
<comment type="caution">
    <text evidence="1">The sequence shown here is derived from an EMBL/GenBank/DDBJ whole genome shotgun (WGS) entry which is preliminary data.</text>
</comment>
<evidence type="ECO:0000313" key="2">
    <source>
        <dbReference type="Proteomes" id="UP001595758"/>
    </source>
</evidence>
<evidence type="ECO:0008006" key="3">
    <source>
        <dbReference type="Google" id="ProtNLM"/>
    </source>
</evidence>
<gene>
    <name evidence="1" type="ORF">ACFORL_10170</name>
</gene>
<dbReference type="RefSeq" id="WP_382343651.1">
    <property type="nucleotide sequence ID" value="NZ_JBHSAB010000023.1"/>
</dbReference>
<sequence length="157" mass="16599">MSIPYIDPSIFPEILLFAGGGAMGDLILDFELRKGSTTAVNDTKPFYGFFQPCKDSGDTFRKIVSPITAPLVFSLMVAVKLVELVIDTVAILLSVLTANRKAVKDSAIKTGVDLLKGLVYAFAAVTSPLVNTVDVVGSGINSLLSSESCQTPSPQIS</sequence>
<reference evidence="2" key="1">
    <citation type="journal article" date="2019" name="Int. J. Syst. Evol. Microbiol.">
        <title>The Global Catalogue of Microorganisms (GCM) 10K type strain sequencing project: providing services to taxonomists for standard genome sequencing and annotation.</title>
        <authorList>
            <consortium name="The Broad Institute Genomics Platform"/>
            <consortium name="The Broad Institute Genome Sequencing Center for Infectious Disease"/>
            <person name="Wu L."/>
            <person name="Ma J."/>
        </authorList>
    </citation>
    <scope>NUCLEOTIDE SEQUENCE [LARGE SCALE GENOMIC DNA]</scope>
    <source>
        <strain evidence="2">CCUG 59858</strain>
    </source>
</reference>
<accession>A0ABV8CHD9</accession>
<organism evidence="1 2">
    <name type="scientific">Legionella dresdenensis</name>
    <dbReference type="NCBI Taxonomy" id="450200"/>
    <lineage>
        <taxon>Bacteria</taxon>
        <taxon>Pseudomonadati</taxon>
        <taxon>Pseudomonadota</taxon>
        <taxon>Gammaproteobacteria</taxon>
        <taxon>Legionellales</taxon>
        <taxon>Legionellaceae</taxon>
        <taxon>Legionella</taxon>
    </lineage>
</organism>
<proteinExistence type="predicted"/>